<dbReference type="InterPro" id="IPR012337">
    <property type="entry name" value="RNaseH-like_sf"/>
</dbReference>
<dbReference type="PANTHER" id="PTHR47723:SF19">
    <property type="entry name" value="POLYNUCLEOTIDYL TRANSFERASE, RIBONUCLEASE H-LIKE SUPERFAMILY PROTEIN"/>
    <property type="match status" value="1"/>
</dbReference>
<dbReference type="InterPro" id="IPR002156">
    <property type="entry name" value="RNaseH_domain"/>
</dbReference>
<reference evidence="2" key="1">
    <citation type="submission" date="2019-09" db="EMBL/GenBank/DDBJ databases">
        <title>Draft genome information of white flower Hibiscus syriacus.</title>
        <authorList>
            <person name="Kim Y.-M."/>
        </authorList>
    </citation>
    <scope>NUCLEOTIDE SEQUENCE [LARGE SCALE GENOMIC DNA]</scope>
    <source>
        <strain evidence="2">YM2019G1</strain>
    </source>
</reference>
<dbReference type="InterPro" id="IPR053151">
    <property type="entry name" value="RNase_H-like"/>
</dbReference>
<dbReference type="Proteomes" id="UP000436088">
    <property type="component" value="Unassembled WGS sequence"/>
</dbReference>
<dbReference type="GO" id="GO:0003676">
    <property type="term" value="F:nucleic acid binding"/>
    <property type="evidence" value="ECO:0007669"/>
    <property type="project" value="InterPro"/>
</dbReference>
<dbReference type="EMBL" id="VEPZ02000196">
    <property type="protein sequence ID" value="KAE8731150.1"/>
    <property type="molecule type" value="Genomic_DNA"/>
</dbReference>
<organism evidence="2 3">
    <name type="scientific">Hibiscus syriacus</name>
    <name type="common">Rose of Sharon</name>
    <dbReference type="NCBI Taxonomy" id="106335"/>
    <lineage>
        <taxon>Eukaryota</taxon>
        <taxon>Viridiplantae</taxon>
        <taxon>Streptophyta</taxon>
        <taxon>Embryophyta</taxon>
        <taxon>Tracheophyta</taxon>
        <taxon>Spermatophyta</taxon>
        <taxon>Magnoliopsida</taxon>
        <taxon>eudicotyledons</taxon>
        <taxon>Gunneridae</taxon>
        <taxon>Pentapetalae</taxon>
        <taxon>rosids</taxon>
        <taxon>malvids</taxon>
        <taxon>Malvales</taxon>
        <taxon>Malvaceae</taxon>
        <taxon>Malvoideae</taxon>
        <taxon>Hibiscus</taxon>
    </lineage>
</organism>
<keyword evidence="3" id="KW-1185">Reference proteome</keyword>
<gene>
    <name evidence="2" type="ORF">F3Y22_tig00002840pilonHSYRG00476</name>
</gene>
<evidence type="ECO:0000313" key="3">
    <source>
        <dbReference type="Proteomes" id="UP000436088"/>
    </source>
</evidence>
<protein>
    <recommendedName>
        <fullName evidence="1">RNase H type-1 domain-containing protein</fullName>
    </recommendedName>
</protein>
<evidence type="ECO:0000313" key="2">
    <source>
        <dbReference type="EMBL" id="KAE8731150.1"/>
    </source>
</evidence>
<feature type="domain" description="RNase H type-1" evidence="1">
    <location>
        <begin position="94"/>
        <end position="214"/>
    </location>
</feature>
<proteinExistence type="predicted"/>
<dbReference type="InterPro" id="IPR036397">
    <property type="entry name" value="RNaseH_sf"/>
</dbReference>
<dbReference type="PANTHER" id="PTHR47723">
    <property type="entry name" value="OS05G0353850 PROTEIN"/>
    <property type="match status" value="1"/>
</dbReference>
<dbReference type="AlphaFoldDB" id="A0A6A3CP45"/>
<comment type="caution">
    <text evidence="2">The sequence shown here is derived from an EMBL/GenBank/DDBJ whole genome shotgun (WGS) entry which is preliminary data.</text>
</comment>
<name>A0A6A3CP45_HIBSY</name>
<evidence type="ECO:0000259" key="1">
    <source>
        <dbReference type="Pfam" id="PF13456"/>
    </source>
</evidence>
<sequence>MDLTDWLLHNSLKNERLANETQWLLFFASLTWQIWKKRNEKVFNGTRTFFQKTLKLAITWAHHFENSKLTPQKTSSESNQTAWQPPTQGSYCINTDGAVSLQTRHGTAVGLIRNSNGQWEGGFNKNIGNCSALQAELWGIFEGLRLAQNLGMENMIIQTDSVQAIKSLEDPSAANSSLALVRAITKLRNNTRTTKLEWIPRKSNYASDKLAKLAPTGHFQLLVYESPPTDLLQDLLVDEHAANLHSTQP</sequence>
<dbReference type="Gene3D" id="3.30.420.10">
    <property type="entry name" value="Ribonuclease H-like superfamily/Ribonuclease H"/>
    <property type="match status" value="1"/>
</dbReference>
<dbReference type="Pfam" id="PF13456">
    <property type="entry name" value="RVT_3"/>
    <property type="match status" value="1"/>
</dbReference>
<dbReference type="CDD" id="cd06222">
    <property type="entry name" value="RNase_H_like"/>
    <property type="match status" value="1"/>
</dbReference>
<dbReference type="InterPro" id="IPR044730">
    <property type="entry name" value="RNase_H-like_dom_plant"/>
</dbReference>
<dbReference type="SUPFAM" id="SSF53098">
    <property type="entry name" value="Ribonuclease H-like"/>
    <property type="match status" value="1"/>
</dbReference>
<accession>A0A6A3CP45</accession>
<dbReference type="GO" id="GO:0004523">
    <property type="term" value="F:RNA-DNA hybrid ribonuclease activity"/>
    <property type="evidence" value="ECO:0007669"/>
    <property type="project" value="InterPro"/>
</dbReference>